<name>A0A1U7LG19_NEOID</name>
<feature type="domain" description="NADH:quinone oxidoreductase/Mrp antiporter transmembrane" evidence="2">
    <location>
        <begin position="2"/>
        <end position="48"/>
    </location>
</feature>
<gene>
    <name evidence="3" type="primary">nad2_2</name>
    <name evidence="3" type="ORF">NEOLI_006035</name>
</gene>
<evidence type="ECO:0000313" key="4">
    <source>
        <dbReference type="Proteomes" id="UP000186594"/>
    </source>
</evidence>
<sequence length="58" mass="6494">MYSSLSNTGFILIGISLMSAFSISSSIFYLIHYSIVNLTIFLALISLGYLYPKDFRSC</sequence>
<feature type="non-terminal residue" evidence="3">
    <location>
        <position position="58"/>
    </location>
</feature>
<accession>A0A1U7LG19</accession>
<keyword evidence="4" id="KW-1185">Reference proteome</keyword>
<dbReference type="Proteomes" id="UP000186594">
    <property type="component" value="Unassembled WGS sequence"/>
</dbReference>
<keyword evidence="3" id="KW-0496">Mitochondrion</keyword>
<feature type="transmembrane region" description="Helical" evidence="1">
    <location>
        <begin position="35"/>
        <end position="52"/>
    </location>
</feature>
<evidence type="ECO:0000313" key="3">
    <source>
        <dbReference type="EMBL" id="OLL21600.1"/>
    </source>
</evidence>
<proteinExistence type="predicted"/>
<dbReference type="InterPro" id="IPR001750">
    <property type="entry name" value="ND/Mrp_TM"/>
</dbReference>
<reference evidence="3 4" key="1">
    <citation type="submission" date="2016-04" db="EMBL/GenBank/DDBJ databases">
        <title>Evolutionary innovation and constraint leading to complex multicellularity in the Ascomycota.</title>
        <authorList>
            <person name="Cisse O."/>
            <person name="Nguyen A."/>
            <person name="Hewitt D.A."/>
            <person name="Jedd G."/>
            <person name="Stajich J.E."/>
        </authorList>
    </citation>
    <scope>NUCLEOTIDE SEQUENCE [LARGE SCALE GENOMIC DNA]</scope>
    <source>
        <strain evidence="3 4">DAH-3</strain>
    </source>
</reference>
<protein>
    <submittedName>
        <fullName evidence="3">NADH dehydrogenase subunit 2</fullName>
    </submittedName>
</protein>
<dbReference type="AlphaFoldDB" id="A0A1U7LG19"/>
<dbReference type="EMBL" id="LXFE01004542">
    <property type="protein sequence ID" value="OLL21600.1"/>
    <property type="molecule type" value="Genomic_DNA"/>
</dbReference>
<evidence type="ECO:0000256" key="1">
    <source>
        <dbReference type="SAM" id="Phobius"/>
    </source>
</evidence>
<evidence type="ECO:0000259" key="2">
    <source>
        <dbReference type="Pfam" id="PF00361"/>
    </source>
</evidence>
<keyword evidence="1" id="KW-1133">Transmembrane helix</keyword>
<keyword evidence="1" id="KW-0812">Transmembrane</keyword>
<dbReference type="Pfam" id="PF00361">
    <property type="entry name" value="Proton_antipo_M"/>
    <property type="match status" value="1"/>
</dbReference>
<feature type="transmembrane region" description="Helical" evidence="1">
    <location>
        <begin position="9"/>
        <end position="29"/>
    </location>
</feature>
<dbReference type="STRING" id="1198029.A0A1U7LG19"/>
<geneLocation type="mitochondrion" evidence="3"/>
<keyword evidence="1" id="KW-0472">Membrane</keyword>
<comment type="caution">
    <text evidence="3">The sequence shown here is derived from an EMBL/GenBank/DDBJ whole genome shotgun (WGS) entry which is preliminary data.</text>
</comment>
<organism evidence="3 4">
    <name type="scientific">Neolecta irregularis (strain DAH-3)</name>
    <dbReference type="NCBI Taxonomy" id="1198029"/>
    <lineage>
        <taxon>Eukaryota</taxon>
        <taxon>Fungi</taxon>
        <taxon>Dikarya</taxon>
        <taxon>Ascomycota</taxon>
        <taxon>Taphrinomycotina</taxon>
        <taxon>Neolectales</taxon>
        <taxon>Neolectaceae</taxon>
        <taxon>Neolecta</taxon>
    </lineage>
</organism>